<evidence type="ECO:0000256" key="1">
    <source>
        <dbReference type="ARBA" id="ARBA00022801"/>
    </source>
</evidence>
<reference evidence="3 4" key="1">
    <citation type="submission" date="2013-01" db="EMBL/GenBank/DDBJ databases">
        <title>The Genome Sequence of Clostridium clostridioforme 90A8.</title>
        <authorList>
            <consortium name="The Broad Institute Genome Sequencing Platform"/>
            <person name="Earl A."/>
            <person name="Ward D."/>
            <person name="Feldgarden M."/>
            <person name="Gevers D."/>
            <person name="Courvalin P."/>
            <person name="Lambert T."/>
            <person name="Walker B."/>
            <person name="Young S.K."/>
            <person name="Zeng Q."/>
            <person name="Gargeya S."/>
            <person name="Fitzgerald M."/>
            <person name="Haas B."/>
            <person name="Abouelleil A."/>
            <person name="Alvarado L."/>
            <person name="Arachchi H.M."/>
            <person name="Berlin A.M."/>
            <person name="Chapman S.B."/>
            <person name="Dewar J."/>
            <person name="Goldberg J."/>
            <person name="Griggs A."/>
            <person name="Gujja S."/>
            <person name="Hansen M."/>
            <person name="Howarth C."/>
            <person name="Imamovic A."/>
            <person name="Larimer J."/>
            <person name="McCowan C."/>
            <person name="Murphy C."/>
            <person name="Neiman D."/>
            <person name="Pearson M."/>
            <person name="Priest M."/>
            <person name="Roberts A."/>
            <person name="Saif S."/>
            <person name="Shea T."/>
            <person name="Sisk P."/>
            <person name="Sykes S."/>
            <person name="Wortman J."/>
            <person name="Nusbaum C."/>
            <person name="Birren B."/>
        </authorList>
    </citation>
    <scope>NUCLEOTIDE SEQUENCE [LARGE SCALE GENOMIC DNA]</scope>
    <source>
        <strain evidence="3 4">90A8</strain>
    </source>
</reference>
<proteinExistence type="predicted"/>
<name>A0A0E2HGY4_9FIRM</name>
<accession>A0A0E2HGY4</accession>
<protein>
    <recommendedName>
        <fullName evidence="2">Amidohydrolase-related domain-containing protein</fullName>
    </recommendedName>
</protein>
<dbReference type="Gene3D" id="2.30.40.10">
    <property type="entry name" value="Urease, subunit C, domain 1"/>
    <property type="match status" value="1"/>
</dbReference>
<dbReference type="GO" id="GO:0000034">
    <property type="term" value="F:adenine deaminase activity"/>
    <property type="evidence" value="ECO:0007669"/>
    <property type="project" value="TreeGrafter"/>
</dbReference>
<dbReference type="RefSeq" id="WP_002593236.1">
    <property type="nucleotide sequence ID" value="NZ_KB850976.1"/>
</dbReference>
<dbReference type="Gene3D" id="3.20.20.140">
    <property type="entry name" value="Metal-dependent hydrolases"/>
    <property type="match status" value="2"/>
</dbReference>
<dbReference type="Pfam" id="PF01979">
    <property type="entry name" value="Amidohydro_1"/>
    <property type="match status" value="2"/>
</dbReference>
<dbReference type="SUPFAM" id="SSF51556">
    <property type="entry name" value="Metallo-dependent hydrolases"/>
    <property type="match status" value="1"/>
</dbReference>
<dbReference type="EMBL" id="AGYR01000001">
    <property type="protein sequence ID" value="ENZ20329.1"/>
    <property type="molecule type" value="Genomic_DNA"/>
</dbReference>
<dbReference type="InterPro" id="IPR011059">
    <property type="entry name" value="Metal-dep_hydrolase_composite"/>
</dbReference>
<dbReference type="PATRIC" id="fig|999408.3.peg.283"/>
<sequence>MMTPGNFTKAVIPKGTTTVITDPHEIGNVWGIEGVRYMHEASQDLTMRQLIDIPSCVPAVPGLEHASAEFGPEAIEELAKLERVMGLAEVMDYLDVIHGGDRMMDIIRTAEDHGLYLQGHAPFVEGRMLSAYLCRGPNTCYESRTAEEAVEKMRSGMRVDAREADDILHNGHINDVVRAAIRYCMEPVAAIKSATLNSAGEAGLQNLGAIAPGYAADMLLVDDLRELTPSHVFYGGKLVALYHPPARIPGKGKGQPDEIL</sequence>
<dbReference type="AlphaFoldDB" id="A0A0E2HGY4"/>
<keyword evidence="1" id="KW-0378">Hydrolase</keyword>
<dbReference type="HOGENOM" id="CLU_1068341_0_0_9"/>
<evidence type="ECO:0000313" key="4">
    <source>
        <dbReference type="Proteomes" id="UP000013085"/>
    </source>
</evidence>
<feature type="domain" description="Amidohydrolase-related" evidence="2">
    <location>
        <begin position="3"/>
        <end position="121"/>
    </location>
</feature>
<dbReference type="PANTHER" id="PTHR11113:SF2">
    <property type="entry name" value="ADENINE DEAMINASE"/>
    <property type="match status" value="1"/>
</dbReference>
<dbReference type="InterPro" id="IPR032466">
    <property type="entry name" value="Metal_Hydrolase"/>
</dbReference>
<dbReference type="PANTHER" id="PTHR11113">
    <property type="entry name" value="N-ACETYLGLUCOSAMINE-6-PHOSPHATE DEACETYLASE"/>
    <property type="match status" value="1"/>
</dbReference>
<feature type="domain" description="Amidohydrolase-related" evidence="2">
    <location>
        <begin position="146"/>
        <end position="239"/>
    </location>
</feature>
<evidence type="ECO:0000313" key="3">
    <source>
        <dbReference type="EMBL" id="ENZ20329.1"/>
    </source>
</evidence>
<organism evidence="3 4">
    <name type="scientific">[Clostridium] clostridioforme 90A8</name>
    <dbReference type="NCBI Taxonomy" id="999408"/>
    <lineage>
        <taxon>Bacteria</taxon>
        <taxon>Bacillati</taxon>
        <taxon>Bacillota</taxon>
        <taxon>Clostridia</taxon>
        <taxon>Lachnospirales</taxon>
        <taxon>Lachnospiraceae</taxon>
        <taxon>Enterocloster</taxon>
    </lineage>
</organism>
<dbReference type="InterPro" id="IPR006680">
    <property type="entry name" value="Amidohydro-rel"/>
</dbReference>
<comment type="caution">
    <text evidence="3">The sequence shown here is derived from an EMBL/GenBank/DDBJ whole genome shotgun (WGS) entry which is preliminary data.</text>
</comment>
<dbReference type="Proteomes" id="UP000013085">
    <property type="component" value="Unassembled WGS sequence"/>
</dbReference>
<evidence type="ECO:0000259" key="2">
    <source>
        <dbReference type="Pfam" id="PF01979"/>
    </source>
</evidence>
<gene>
    <name evidence="3" type="ORF">HMPREF1090_00264</name>
</gene>